<dbReference type="InterPro" id="IPR036097">
    <property type="entry name" value="HisK_dim/P_sf"/>
</dbReference>
<dbReference type="InterPro" id="IPR003661">
    <property type="entry name" value="HisK_dim/P_dom"/>
</dbReference>
<dbReference type="PRINTS" id="PR00344">
    <property type="entry name" value="BCTRLSENSOR"/>
</dbReference>
<keyword evidence="5 8" id="KW-0597">Phosphoprotein</keyword>
<dbReference type="InterPro" id="IPR048760">
    <property type="entry name" value="VP0354-like_sensor_dom"/>
</dbReference>
<dbReference type="EC" id="2.7.13.3" evidence="3"/>
<dbReference type="SUPFAM" id="SSF52172">
    <property type="entry name" value="CheY-like"/>
    <property type="match status" value="1"/>
</dbReference>
<dbReference type="InterPro" id="IPR001789">
    <property type="entry name" value="Sig_transdc_resp-reg_receiver"/>
</dbReference>
<evidence type="ECO:0000256" key="6">
    <source>
        <dbReference type="ARBA" id="ARBA00022692"/>
    </source>
</evidence>
<reference evidence="13" key="1">
    <citation type="journal article" date="2019" name="Int. J. Syst. Evol. Microbiol.">
        <title>The Global Catalogue of Microorganisms (GCM) 10K type strain sequencing project: providing services to taxonomists for standard genome sequencing and annotation.</title>
        <authorList>
            <consortium name="The Broad Institute Genomics Platform"/>
            <consortium name="The Broad Institute Genome Sequencing Center for Infectious Disease"/>
            <person name="Wu L."/>
            <person name="Ma J."/>
        </authorList>
    </citation>
    <scope>NUCLEOTIDE SEQUENCE [LARGE SCALE GENOMIC DNA]</scope>
    <source>
        <strain evidence="13">KACC 12507</strain>
    </source>
</reference>
<dbReference type="InterPro" id="IPR004358">
    <property type="entry name" value="Sig_transdc_His_kin-like_C"/>
</dbReference>
<dbReference type="Gene3D" id="1.10.287.130">
    <property type="match status" value="1"/>
</dbReference>
<feature type="transmembrane region" description="Helical" evidence="9">
    <location>
        <begin position="298"/>
        <end position="320"/>
    </location>
</feature>
<organism evidence="12 13">
    <name type="scientific">Glaciecola siphonariae</name>
    <dbReference type="NCBI Taxonomy" id="521012"/>
    <lineage>
        <taxon>Bacteria</taxon>
        <taxon>Pseudomonadati</taxon>
        <taxon>Pseudomonadota</taxon>
        <taxon>Gammaproteobacteria</taxon>
        <taxon>Alteromonadales</taxon>
        <taxon>Alteromonadaceae</taxon>
        <taxon>Glaciecola</taxon>
    </lineage>
</organism>
<keyword evidence="6 9" id="KW-0812">Transmembrane</keyword>
<feature type="domain" description="Histidine kinase" evidence="10">
    <location>
        <begin position="354"/>
        <end position="575"/>
    </location>
</feature>
<keyword evidence="7 9" id="KW-1133">Transmembrane helix</keyword>
<dbReference type="InterPro" id="IPR036890">
    <property type="entry name" value="HATPase_C_sf"/>
</dbReference>
<evidence type="ECO:0000256" key="2">
    <source>
        <dbReference type="ARBA" id="ARBA00004651"/>
    </source>
</evidence>
<dbReference type="SMART" id="SM00388">
    <property type="entry name" value="HisKA"/>
    <property type="match status" value="1"/>
</dbReference>
<dbReference type="SMART" id="SM00448">
    <property type="entry name" value="REC"/>
    <property type="match status" value="1"/>
</dbReference>
<dbReference type="InterPro" id="IPR005467">
    <property type="entry name" value="His_kinase_dom"/>
</dbReference>
<name>A0ABV9LZV8_9ALTE</name>
<dbReference type="Gene3D" id="3.40.50.2300">
    <property type="match status" value="1"/>
</dbReference>
<evidence type="ECO:0000256" key="8">
    <source>
        <dbReference type="PROSITE-ProRule" id="PRU00169"/>
    </source>
</evidence>
<dbReference type="PROSITE" id="PS50110">
    <property type="entry name" value="RESPONSE_REGULATORY"/>
    <property type="match status" value="1"/>
</dbReference>
<evidence type="ECO:0000256" key="4">
    <source>
        <dbReference type="ARBA" id="ARBA00022475"/>
    </source>
</evidence>
<dbReference type="EMBL" id="JBHSGU010000005">
    <property type="protein sequence ID" value="MFC4700983.1"/>
    <property type="molecule type" value="Genomic_DNA"/>
</dbReference>
<evidence type="ECO:0000256" key="1">
    <source>
        <dbReference type="ARBA" id="ARBA00000085"/>
    </source>
</evidence>
<proteinExistence type="predicted"/>
<accession>A0ABV9LZV8</accession>
<evidence type="ECO:0000256" key="7">
    <source>
        <dbReference type="ARBA" id="ARBA00022989"/>
    </source>
</evidence>
<dbReference type="Gene3D" id="3.30.450.20">
    <property type="entry name" value="PAS domain"/>
    <property type="match status" value="1"/>
</dbReference>
<gene>
    <name evidence="12" type="ORF">ACFO4O_12490</name>
</gene>
<dbReference type="InterPro" id="IPR029151">
    <property type="entry name" value="Sensor-like_sf"/>
</dbReference>
<comment type="subcellular location">
    <subcellularLocation>
        <location evidence="2">Cell membrane</location>
        <topology evidence="2">Multi-pass membrane protein</topology>
    </subcellularLocation>
</comment>
<dbReference type="InterPro" id="IPR011006">
    <property type="entry name" value="CheY-like_superfamily"/>
</dbReference>
<comment type="catalytic activity">
    <reaction evidence="1">
        <text>ATP + protein L-histidine = ADP + protein N-phospho-L-histidine.</text>
        <dbReference type="EC" id="2.7.13.3"/>
    </reaction>
</comment>
<dbReference type="Proteomes" id="UP001595897">
    <property type="component" value="Unassembled WGS sequence"/>
</dbReference>
<evidence type="ECO:0000256" key="3">
    <source>
        <dbReference type="ARBA" id="ARBA00012438"/>
    </source>
</evidence>
<sequence>MAIWSFALFCIGLSSFAAYSLWRSERTATESEFVEESTELNYRLTTKLNDIVQIAVNNAFLAANSPLLSQSLNTQSNIAPLKQAWQNMFLSTPSLYQIRYLNEVGDEIYRMERAKGELVWIDEDNLQAKGERDYFQKGMLGSELIYVSAIDLNLEQGAIELPYRPTIRATAKYYDGEVLSGLVVLNFDLRAAFAFFQQQQARLEHWVAKDSGFFISTPSQKEWGWLIEEPTFNINNVFPDYANLASLNELSTSQLREQDRFVSVSNIEPPISNVRLEESRFWVFSVMSKSALNKLESLWWTLVISLAVVCFVIIAVARYVTMLVKRMNESQILALQLAEDAQASEKAKAMFLAQMSHEIRTPMNGLFGMLQLTYGERDQQKINHNLKHAMRSFEGLKRIIDDILDFSKIEAGKLELVQQRFGLDVALRDTAQIMGRAAYGKNVDMWIDIDPNCPREAIGDVIRLNQILFNLTNNAIKFTEEGEIKLIVKLLSETNDKINLGFVVKDTGIGMSETQAAEVFSAFTQASTDTHRKFGGTGLGLSIVKQLINLMGGTISVSSESAKGSLFSFDIWLNKAPNAKLFSQPEVGNDSGYIEAVLITPSEVALTILKRSCSTLGWISSALPSLSELKTLRTGQNAQRQVIIIDDKTKLTANDFVLLKRYKQENESTVSVLIAKDGNFTISQADKTAFDSIVSKPFTPSTLYDAVVSSTGSDNLRHKPQGNIVDVTSSSLKSNHILIVEDNEINQMVAATMLENAGATVALANNGKHCLEMLAAHPGAFDAVLMDVQMPEMDGIEATRFIRQQSIYDKVPIIALTANAMEQERNSCIDAGMQSHVAKPIDRAELIQTIMRMIHDYTAR</sequence>
<dbReference type="RefSeq" id="WP_382409021.1">
    <property type="nucleotide sequence ID" value="NZ_JBHSGU010000005.1"/>
</dbReference>
<dbReference type="InterPro" id="IPR003594">
    <property type="entry name" value="HATPase_dom"/>
</dbReference>
<evidence type="ECO:0000259" key="11">
    <source>
        <dbReference type="PROSITE" id="PS50110"/>
    </source>
</evidence>
<keyword evidence="9" id="KW-0472">Membrane</keyword>
<dbReference type="Pfam" id="PF00512">
    <property type="entry name" value="HisKA"/>
    <property type="match status" value="1"/>
</dbReference>
<dbReference type="Gene3D" id="3.30.565.10">
    <property type="entry name" value="Histidine kinase-like ATPase, C-terminal domain"/>
    <property type="match status" value="1"/>
</dbReference>
<dbReference type="CDD" id="cd17546">
    <property type="entry name" value="REC_hyHK_CKI1_RcsC-like"/>
    <property type="match status" value="1"/>
</dbReference>
<feature type="modified residue" description="4-aspartylphosphate" evidence="8">
    <location>
        <position position="787"/>
    </location>
</feature>
<dbReference type="PANTHER" id="PTHR45339">
    <property type="entry name" value="HYBRID SIGNAL TRANSDUCTION HISTIDINE KINASE J"/>
    <property type="match status" value="1"/>
</dbReference>
<dbReference type="Pfam" id="PF00072">
    <property type="entry name" value="Response_reg"/>
    <property type="match status" value="1"/>
</dbReference>
<dbReference type="CDD" id="cd00082">
    <property type="entry name" value="HisKA"/>
    <property type="match status" value="1"/>
</dbReference>
<dbReference type="Pfam" id="PF02518">
    <property type="entry name" value="HATPase_c"/>
    <property type="match status" value="1"/>
</dbReference>
<evidence type="ECO:0000259" key="10">
    <source>
        <dbReference type="PROSITE" id="PS50109"/>
    </source>
</evidence>
<dbReference type="Pfam" id="PF21623">
    <property type="entry name" value="HK_sensor_dom_bact"/>
    <property type="match status" value="1"/>
</dbReference>
<keyword evidence="4" id="KW-1003">Cell membrane</keyword>
<dbReference type="PANTHER" id="PTHR45339:SF5">
    <property type="entry name" value="HISTIDINE KINASE"/>
    <property type="match status" value="1"/>
</dbReference>
<comment type="caution">
    <text evidence="12">The sequence shown here is derived from an EMBL/GenBank/DDBJ whole genome shotgun (WGS) entry which is preliminary data.</text>
</comment>
<dbReference type="PROSITE" id="PS50109">
    <property type="entry name" value="HIS_KIN"/>
    <property type="match status" value="1"/>
</dbReference>
<evidence type="ECO:0000256" key="5">
    <source>
        <dbReference type="ARBA" id="ARBA00022553"/>
    </source>
</evidence>
<evidence type="ECO:0000313" key="12">
    <source>
        <dbReference type="EMBL" id="MFC4700983.1"/>
    </source>
</evidence>
<protein>
    <recommendedName>
        <fullName evidence="3">histidine kinase</fullName>
        <ecNumber evidence="3">2.7.13.3</ecNumber>
    </recommendedName>
</protein>
<dbReference type="SUPFAM" id="SSF103190">
    <property type="entry name" value="Sensory domain-like"/>
    <property type="match status" value="1"/>
</dbReference>
<feature type="domain" description="Response regulatory" evidence="11">
    <location>
        <begin position="736"/>
        <end position="854"/>
    </location>
</feature>
<keyword evidence="13" id="KW-1185">Reference proteome</keyword>
<dbReference type="SUPFAM" id="SSF47384">
    <property type="entry name" value="Homodimeric domain of signal transducing histidine kinase"/>
    <property type="match status" value="1"/>
</dbReference>
<dbReference type="CDD" id="cd16922">
    <property type="entry name" value="HATPase_EvgS-ArcB-TorS-like"/>
    <property type="match status" value="1"/>
</dbReference>
<dbReference type="SUPFAM" id="SSF55874">
    <property type="entry name" value="ATPase domain of HSP90 chaperone/DNA topoisomerase II/histidine kinase"/>
    <property type="match status" value="1"/>
</dbReference>
<evidence type="ECO:0000313" key="13">
    <source>
        <dbReference type="Proteomes" id="UP001595897"/>
    </source>
</evidence>
<dbReference type="SMART" id="SM00387">
    <property type="entry name" value="HATPase_c"/>
    <property type="match status" value="1"/>
</dbReference>
<evidence type="ECO:0000256" key="9">
    <source>
        <dbReference type="SAM" id="Phobius"/>
    </source>
</evidence>